<name>A0A9Q9D7R3_9LACT</name>
<dbReference type="KEGG" id="lfo:LMK00_04720"/>
<dbReference type="InterPro" id="IPR003439">
    <property type="entry name" value="ABC_transporter-like_ATP-bd"/>
</dbReference>
<dbReference type="PROSITE" id="PS50893">
    <property type="entry name" value="ABC_TRANSPORTER_2"/>
    <property type="match status" value="1"/>
</dbReference>
<evidence type="ECO:0000256" key="1">
    <source>
        <dbReference type="ARBA" id="ARBA00022448"/>
    </source>
</evidence>
<protein>
    <submittedName>
        <fullName evidence="5">ATP-binding cassette domain-containing protein</fullName>
    </submittedName>
</protein>
<dbReference type="SMART" id="SM00382">
    <property type="entry name" value="AAA"/>
    <property type="match status" value="1"/>
</dbReference>
<evidence type="ECO:0000256" key="3">
    <source>
        <dbReference type="ARBA" id="ARBA00022840"/>
    </source>
</evidence>
<accession>A0A9Q9D7R3</accession>
<dbReference type="InterPro" id="IPR027417">
    <property type="entry name" value="P-loop_NTPase"/>
</dbReference>
<dbReference type="Gene3D" id="3.40.50.300">
    <property type="entry name" value="P-loop containing nucleotide triphosphate hydrolases"/>
    <property type="match status" value="1"/>
</dbReference>
<keyword evidence="1" id="KW-0813">Transport</keyword>
<dbReference type="InterPro" id="IPR003593">
    <property type="entry name" value="AAA+_ATPase"/>
</dbReference>
<dbReference type="GO" id="GO:0016887">
    <property type="term" value="F:ATP hydrolysis activity"/>
    <property type="evidence" value="ECO:0007669"/>
    <property type="project" value="InterPro"/>
</dbReference>
<evidence type="ECO:0000313" key="5">
    <source>
        <dbReference type="EMBL" id="USJ21309.1"/>
    </source>
</evidence>
<dbReference type="AlphaFoldDB" id="A0A9Q9D7R3"/>
<dbReference type="Pfam" id="PF00005">
    <property type="entry name" value="ABC_tran"/>
    <property type="match status" value="1"/>
</dbReference>
<organism evidence="5 6">
    <name type="scientific">Lactococcus formosensis</name>
    <dbReference type="NCBI Taxonomy" id="1281486"/>
    <lineage>
        <taxon>Bacteria</taxon>
        <taxon>Bacillati</taxon>
        <taxon>Bacillota</taxon>
        <taxon>Bacilli</taxon>
        <taxon>Lactobacillales</taxon>
        <taxon>Streptococcaceae</taxon>
        <taxon>Lactococcus</taxon>
    </lineage>
</organism>
<evidence type="ECO:0000259" key="4">
    <source>
        <dbReference type="PROSITE" id="PS50893"/>
    </source>
</evidence>
<dbReference type="InterPro" id="IPR051782">
    <property type="entry name" value="ABC_Transporter_VariousFunc"/>
</dbReference>
<dbReference type="EMBL" id="CP086395">
    <property type="protein sequence ID" value="USJ21309.1"/>
    <property type="molecule type" value="Genomic_DNA"/>
</dbReference>
<gene>
    <name evidence="5" type="ORF">LMK00_04720</name>
</gene>
<evidence type="ECO:0000256" key="2">
    <source>
        <dbReference type="ARBA" id="ARBA00022741"/>
    </source>
</evidence>
<dbReference type="GO" id="GO:0005524">
    <property type="term" value="F:ATP binding"/>
    <property type="evidence" value="ECO:0007669"/>
    <property type="project" value="UniProtKB-KW"/>
</dbReference>
<sequence length="210" mass="24048">MKLVINNLTTRTLSNICLTLDKPGLYGIIGRNGTGKSTLFTAINKEMNYEGDIQISDGWHQGRVSYVATLDIFEPNLRAIDYIKVLTKAELKNAEKYMPLFSASRFFKKPIKKYSLGMKEILAFIYTVSLEADLIIVDELMNGLDNAMRAKAFQILKELSKTKIILLTSHILEEVEKHCDQVYFLSKYGFDDVLNFREAQKLIQETQVFM</sequence>
<dbReference type="RefSeq" id="WP_096368384.1">
    <property type="nucleotide sequence ID" value="NZ_AP017373.1"/>
</dbReference>
<feature type="domain" description="ABC transporter" evidence="4">
    <location>
        <begin position="3"/>
        <end position="210"/>
    </location>
</feature>
<evidence type="ECO:0000313" key="6">
    <source>
        <dbReference type="Proteomes" id="UP001056730"/>
    </source>
</evidence>
<dbReference type="SUPFAM" id="SSF52540">
    <property type="entry name" value="P-loop containing nucleoside triphosphate hydrolases"/>
    <property type="match status" value="1"/>
</dbReference>
<dbReference type="PANTHER" id="PTHR42939:SF1">
    <property type="entry name" value="ABC TRANSPORTER ATP-BINDING PROTEIN ALBC-RELATED"/>
    <property type="match status" value="1"/>
</dbReference>
<keyword evidence="2" id="KW-0547">Nucleotide-binding</keyword>
<proteinExistence type="predicted"/>
<keyword evidence="3 5" id="KW-0067">ATP-binding</keyword>
<dbReference type="Proteomes" id="UP001056730">
    <property type="component" value="Chromosome"/>
</dbReference>
<reference evidence="5" key="1">
    <citation type="journal article" date="2022" name="Front. Microbiol.">
        <title>Feed Insects as a Reservoir of Granadaene-Producing Lactococci.</title>
        <authorList>
            <person name="Neuzil-Bunesova V."/>
            <person name="Ramirez Garcia A."/>
            <person name="Modrackova N."/>
            <person name="Makovska M."/>
            <person name="Sabolova M."/>
            <person name="Sproer C."/>
            <person name="Bunk B."/>
            <person name="Blom J."/>
            <person name="Schwab C."/>
        </authorList>
    </citation>
    <scope>NUCLEOTIDE SEQUENCE</scope>
    <source>
        <strain evidence="5">I4/6O</strain>
    </source>
</reference>
<dbReference type="PANTHER" id="PTHR42939">
    <property type="entry name" value="ABC TRANSPORTER ATP-BINDING PROTEIN ALBC-RELATED"/>
    <property type="match status" value="1"/>
</dbReference>